<gene>
    <name evidence="2" type="primary">sufC</name>
    <name evidence="2" type="ORF">NCTC10124_00395</name>
</gene>
<dbReference type="InterPro" id="IPR003439">
    <property type="entry name" value="ABC_transporter-like_ATP-bd"/>
</dbReference>
<dbReference type="EMBL" id="LS991953">
    <property type="protein sequence ID" value="SYV92668.1"/>
    <property type="molecule type" value="Genomic_DNA"/>
</dbReference>
<keyword evidence="2" id="KW-0067">ATP-binding</keyword>
<proteinExistence type="predicted"/>
<dbReference type="Proteomes" id="UP000259328">
    <property type="component" value="Chromosome"/>
</dbReference>
<organism evidence="2 3">
    <name type="scientific">Mycoplasmopsis synoviae</name>
    <name type="common">Mycoplasma synoviae</name>
    <dbReference type="NCBI Taxonomy" id="2109"/>
    <lineage>
        <taxon>Bacteria</taxon>
        <taxon>Bacillati</taxon>
        <taxon>Mycoplasmatota</taxon>
        <taxon>Mycoplasmoidales</taxon>
        <taxon>Metamycoplasmataceae</taxon>
        <taxon>Mycoplasmopsis</taxon>
    </lineage>
</organism>
<dbReference type="SUPFAM" id="SSF52540">
    <property type="entry name" value="P-loop containing nucleoside triphosphate hydrolases"/>
    <property type="match status" value="1"/>
</dbReference>
<dbReference type="AlphaFoldDB" id="A0A3B0P6D5"/>
<protein>
    <submittedName>
        <fullName evidence="2">Ribose/galactose ABC transporter ATP-binding protein</fullName>
    </submittedName>
</protein>
<feature type="domain" description="ABC transporter" evidence="1">
    <location>
        <begin position="26"/>
        <end position="80"/>
    </location>
</feature>
<dbReference type="GO" id="GO:0005524">
    <property type="term" value="F:ATP binding"/>
    <property type="evidence" value="ECO:0007669"/>
    <property type="project" value="UniProtKB-KW"/>
</dbReference>
<dbReference type="GO" id="GO:0016887">
    <property type="term" value="F:ATP hydrolysis activity"/>
    <property type="evidence" value="ECO:0007669"/>
    <property type="project" value="InterPro"/>
</dbReference>
<evidence type="ECO:0000259" key="1">
    <source>
        <dbReference type="Pfam" id="PF00005"/>
    </source>
</evidence>
<accession>A0A3B0P6D5</accession>
<evidence type="ECO:0000313" key="3">
    <source>
        <dbReference type="Proteomes" id="UP000259328"/>
    </source>
</evidence>
<sequence>MVAAEIEDIHLSFLNPANPKEKNVVLRGTSLKIYEGYVHAIIGESGSGKSVITSLLYGLTGNNAVIDFGKIKLFNNEVQDFTFTDW</sequence>
<feature type="non-terminal residue" evidence="2">
    <location>
        <position position="86"/>
    </location>
</feature>
<evidence type="ECO:0000313" key="2">
    <source>
        <dbReference type="EMBL" id="SYV92668.1"/>
    </source>
</evidence>
<dbReference type="Gene3D" id="3.40.50.300">
    <property type="entry name" value="P-loop containing nucleotide triphosphate hydrolases"/>
    <property type="match status" value="1"/>
</dbReference>
<keyword evidence="2" id="KW-0547">Nucleotide-binding</keyword>
<name>A0A3B0P6D5_MYCSY</name>
<dbReference type="Pfam" id="PF00005">
    <property type="entry name" value="ABC_tran"/>
    <property type="match status" value="1"/>
</dbReference>
<dbReference type="InterPro" id="IPR027417">
    <property type="entry name" value="P-loop_NTPase"/>
</dbReference>
<reference evidence="3" key="1">
    <citation type="submission" date="2018-06" db="EMBL/GenBank/DDBJ databases">
        <authorList>
            <consortium name="Pathogen Informatics"/>
        </authorList>
    </citation>
    <scope>NUCLEOTIDE SEQUENCE [LARGE SCALE GENOMIC DNA]</scope>
    <source>
        <strain evidence="3">NCTC10124</strain>
    </source>
</reference>